<evidence type="ECO:0000256" key="4">
    <source>
        <dbReference type="PIRNR" id="PIRNR006078"/>
    </source>
</evidence>
<dbReference type="Gene3D" id="3.90.1510.10">
    <property type="entry name" value="Glycerate kinase, domain 2"/>
    <property type="match status" value="1"/>
</dbReference>
<evidence type="ECO:0000256" key="3">
    <source>
        <dbReference type="ARBA" id="ARBA00022777"/>
    </source>
</evidence>
<dbReference type="SUPFAM" id="SSF110738">
    <property type="entry name" value="Glycerate kinase I"/>
    <property type="match status" value="1"/>
</dbReference>
<evidence type="ECO:0000256" key="2">
    <source>
        <dbReference type="ARBA" id="ARBA00022679"/>
    </source>
</evidence>
<reference evidence="5 6" key="1">
    <citation type="submission" date="2015-06" db="EMBL/GenBank/DDBJ databases">
        <title>The Genome Sequence of Enterococcus durans 4EA1.</title>
        <authorList>
            <consortium name="The Broad Institute Genomics Platform"/>
            <consortium name="The Broad Institute Genome Sequencing Center for Infectious Disease"/>
            <person name="Earl A.M."/>
            <person name="Van Tyne D."/>
            <person name="Lebreton F."/>
            <person name="Saavedra J.T."/>
            <person name="Gilmore M.S."/>
            <person name="Manson Mcguire A."/>
            <person name="Clock S."/>
            <person name="Crupain M."/>
            <person name="Rangan U."/>
            <person name="Young S."/>
            <person name="Abouelleil A."/>
            <person name="Cao P."/>
            <person name="Chapman S.B."/>
            <person name="Griggs A."/>
            <person name="Priest M."/>
            <person name="Shea T."/>
            <person name="Wortman J."/>
            <person name="Nusbaum C."/>
            <person name="Birren B."/>
        </authorList>
    </citation>
    <scope>NUCLEOTIDE SEQUENCE [LARGE SCALE GENOMIC DNA]</scope>
    <source>
        <strain evidence="5 6">4EA1</strain>
    </source>
</reference>
<dbReference type="GO" id="GO:0031388">
    <property type="term" value="P:organic acid phosphorylation"/>
    <property type="evidence" value="ECO:0007669"/>
    <property type="project" value="UniProtKB-UniRule"/>
</dbReference>
<keyword evidence="3 4" id="KW-0418">Kinase</keyword>
<dbReference type="NCBIfam" id="TIGR00045">
    <property type="entry name" value="glycerate kinase"/>
    <property type="match status" value="1"/>
</dbReference>
<dbReference type="InterPro" id="IPR004381">
    <property type="entry name" value="Glycerate_kinase"/>
</dbReference>
<evidence type="ECO:0000313" key="6">
    <source>
        <dbReference type="Proteomes" id="UP000252797"/>
    </source>
</evidence>
<dbReference type="GO" id="GO:0008887">
    <property type="term" value="F:glycerate kinase activity"/>
    <property type="evidence" value="ECO:0007669"/>
    <property type="project" value="UniProtKB-UniRule"/>
</dbReference>
<dbReference type="PIRSF" id="PIRSF006078">
    <property type="entry name" value="GlxK"/>
    <property type="match status" value="1"/>
</dbReference>
<sequence length="371" mass="39267">MDIVAAIDSFKGSATSLELNQAVLDAWQSAEGKRVNLPVADGGEGTAEVIHHALGGTWRQLEGIDLLFRKKICRYLLTSYQGKKIAVIESTEVIGIDLLIQPTDQTIRLASSFGLGELVKDAQNQDVDQIIVTLGGSGCSDGGLGLLQSLGARLEGITEGNPLLSTKKIDLRNLQEDFGEVELLIAADVTSPYTGAQGAARLFGKQKGGSPETLAFLDAQAVRLANQLATDYGIDLDRLSGSGAAGGIGGALLLLGAKVASGFTVVSQLIGLEEQIKKSDLVITGEGRIDQQTIHGKVPYGVARLAKKYGKTIIALCGSREKDLGELTRFLPSVFSIQLGPISLEEAMGHEETLTKVSILSENLSRLVENE</sequence>
<protein>
    <submittedName>
        <fullName evidence="5">Glycerate kinase</fullName>
    </submittedName>
</protein>
<proteinExistence type="inferred from homology"/>
<dbReference type="RefSeq" id="WP_113845340.1">
    <property type="nucleotide sequence ID" value="NZ_LEPB01000002.1"/>
</dbReference>
<name>A0A367CGP4_9ENTE</name>
<gene>
    <name evidence="5" type="ORF">EA71_00693</name>
</gene>
<accession>A0A367CGP4</accession>
<dbReference type="AlphaFoldDB" id="A0A367CGP4"/>
<evidence type="ECO:0000313" key="5">
    <source>
        <dbReference type="EMBL" id="RCA11779.1"/>
    </source>
</evidence>
<comment type="caution">
    <text evidence="5">The sequence shown here is derived from an EMBL/GenBank/DDBJ whole genome shotgun (WGS) entry which is preliminary data.</text>
</comment>
<dbReference type="PANTHER" id="PTHR21599:SF0">
    <property type="entry name" value="GLYCERATE KINASE"/>
    <property type="match status" value="1"/>
</dbReference>
<dbReference type="InterPro" id="IPR036129">
    <property type="entry name" value="Glycerate_kinase_sf"/>
</dbReference>
<dbReference type="InterPro" id="IPR018193">
    <property type="entry name" value="Glyc_kinase_flavodox-like_fold"/>
</dbReference>
<dbReference type="PANTHER" id="PTHR21599">
    <property type="entry name" value="GLYCERATE KINASE"/>
    <property type="match status" value="1"/>
</dbReference>
<evidence type="ECO:0000256" key="1">
    <source>
        <dbReference type="ARBA" id="ARBA00006284"/>
    </source>
</evidence>
<organism evidence="5 6">
    <name type="scientific">Enterococcus durans</name>
    <dbReference type="NCBI Taxonomy" id="53345"/>
    <lineage>
        <taxon>Bacteria</taxon>
        <taxon>Bacillati</taxon>
        <taxon>Bacillota</taxon>
        <taxon>Bacilli</taxon>
        <taxon>Lactobacillales</taxon>
        <taxon>Enterococcaceae</taxon>
        <taxon>Enterococcus</taxon>
    </lineage>
</organism>
<dbReference type="Pfam" id="PF02595">
    <property type="entry name" value="Gly_kinase"/>
    <property type="match status" value="1"/>
</dbReference>
<dbReference type="EMBL" id="LEPB01000002">
    <property type="protein sequence ID" value="RCA11779.1"/>
    <property type="molecule type" value="Genomic_DNA"/>
</dbReference>
<keyword evidence="2 4" id="KW-0808">Transferase</keyword>
<comment type="similarity">
    <text evidence="1 4">Belongs to the glycerate kinase type-1 family.</text>
</comment>
<dbReference type="Proteomes" id="UP000252797">
    <property type="component" value="Unassembled WGS sequence"/>
</dbReference>
<dbReference type="Gene3D" id="3.40.50.10350">
    <property type="entry name" value="Glycerate kinase, domain 1"/>
    <property type="match status" value="1"/>
</dbReference>
<dbReference type="InterPro" id="IPR018197">
    <property type="entry name" value="Glycerate_kinase_RE-like"/>
</dbReference>